<dbReference type="SUPFAM" id="SSF75217">
    <property type="entry name" value="alpha/beta knot"/>
    <property type="match status" value="1"/>
</dbReference>
<gene>
    <name evidence="15 17" type="primary">trmD</name>
    <name evidence="17" type="ORF">GB881_14355</name>
</gene>
<dbReference type="PROSITE" id="PS51186">
    <property type="entry name" value="GNAT"/>
    <property type="match status" value="1"/>
</dbReference>
<dbReference type="EC" id="2.1.1.228" evidence="5 15"/>
<dbReference type="Gene3D" id="3.40.630.30">
    <property type="match status" value="1"/>
</dbReference>
<dbReference type="OrthoDB" id="9807416at2"/>
<evidence type="ECO:0000256" key="11">
    <source>
        <dbReference type="ARBA" id="ARBA00022694"/>
    </source>
</evidence>
<dbReference type="InterPro" id="IPR023148">
    <property type="entry name" value="tRNA_m1G_MeTrfase_C_sf"/>
</dbReference>
<accession>A0A6N7EMA5</accession>
<evidence type="ECO:0000256" key="5">
    <source>
        <dbReference type="ARBA" id="ARBA00012807"/>
    </source>
</evidence>
<evidence type="ECO:0000256" key="1">
    <source>
        <dbReference type="ARBA" id="ARBA00002634"/>
    </source>
</evidence>
<dbReference type="GO" id="GO:0005829">
    <property type="term" value="C:cytosol"/>
    <property type="evidence" value="ECO:0007669"/>
    <property type="project" value="TreeGrafter"/>
</dbReference>
<organism evidence="17 18">
    <name type="scientific">Georgenia subflava</name>
    <dbReference type="NCBI Taxonomy" id="1622177"/>
    <lineage>
        <taxon>Bacteria</taxon>
        <taxon>Bacillati</taxon>
        <taxon>Actinomycetota</taxon>
        <taxon>Actinomycetes</taxon>
        <taxon>Micrococcales</taxon>
        <taxon>Bogoriellaceae</taxon>
        <taxon>Georgenia</taxon>
    </lineage>
</organism>
<dbReference type="FunFam" id="3.40.1280.10:FF:000001">
    <property type="entry name" value="tRNA (guanine-N(1)-)-methyltransferase"/>
    <property type="match status" value="1"/>
</dbReference>
<evidence type="ECO:0000256" key="13">
    <source>
        <dbReference type="ARBA" id="ARBA00033392"/>
    </source>
</evidence>
<reference evidence="17 18" key="1">
    <citation type="submission" date="2019-10" db="EMBL/GenBank/DDBJ databases">
        <title>Georgenia wutianyii sp. nov. and Georgenia yuyongxinii sp. nov. isolated from plateau pika (Ochotona curzoniae) in the Qinghai-Tibet plateau of China.</title>
        <authorList>
            <person name="Tian Z."/>
        </authorList>
    </citation>
    <scope>NUCLEOTIDE SEQUENCE [LARGE SCALE GENOMIC DNA]</scope>
    <source>
        <strain evidence="17 18">JCM 19765</strain>
    </source>
</reference>
<feature type="binding site" evidence="15">
    <location>
        <begin position="138"/>
        <end position="143"/>
    </location>
    <ligand>
        <name>S-adenosyl-L-methionine</name>
        <dbReference type="ChEBI" id="CHEBI:59789"/>
    </ligand>
</feature>
<keyword evidence="18" id="KW-1185">Reference proteome</keyword>
<dbReference type="InterPro" id="IPR002649">
    <property type="entry name" value="tRNA_m1G_MeTrfase_TrmD"/>
</dbReference>
<dbReference type="SUPFAM" id="SSF55729">
    <property type="entry name" value="Acyl-CoA N-acyltransferases (Nat)"/>
    <property type="match status" value="1"/>
</dbReference>
<dbReference type="AlphaFoldDB" id="A0A6N7EMA5"/>
<evidence type="ECO:0000259" key="16">
    <source>
        <dbReference type="PROSITE" id="PS51186"/>
    </source>
</evidence>
<dbReference type="NCBIfam" id="NF000648">
    <property type="entry name" value="PRK00026.1"/>
    <property type="match status" value="1"/>
</dbReference>
<dbReference type="GO" id="GO:0002939">
    <property type="term" value="P:tRNA N1-guanine methylation"/>
    <property type="evidence" value="ECO:0007669"/>
    <property type="project" value="TreeGrafter"/>
</dbReference>
<protein>
    <recommendedName>
        <fullName evidence="6 15">tRNA (guanine-N(1)-)-methyltransferase</fullName>
        <ecNumber evidence="5 15">2.1.1.228</ecNumber>
    </recommendedName>
    <alternativeName>
        <fullName evidence="12 15">M1G-methyltransferase</fullName>
    </alternativeName>
    <alternativeName>
        <fullName evidence="13 15">tRNA [GM37] methyltransferase</fullName>
    </alternativeName>
</protein>
<evidence type="ECO:0000256" key="2">
    <source>
        <dbReference type="ARBA" id="ARBA00004496"/>
    </source>
</evidence>
<dbReference type="InterPro" id="IPR016181">
    <property type="entry name" value="Acyl_CoA_acyltransferase"/>
</dbReference>
<name>A0A6N7EMA5_9MICO</name>
<sequence length="461" mass="49297">MRIDVVSIFPGYLQALDLSLVGKARRDGLLDLRVHDLREWTTDRHRTVDDTPFGGGAGMVMRPDVWGLAVDDVLAEGPARRVLLVPTPSGERLTQRTVEDLAGADQLVLACGRYEGIDARVAENYRARGDVEVREFSLGDYVLNGGEVAALVVVEAVARLLPGVIGNPASLVEESHGTAGLLEYPVYTKPPSWAGLEVPEVLTSGHHGNVARWRREQALARTAERRPDMVAALDPAGLDRTDRAALAAHGWFVPAGDGGAPTRVQVRPGTPDDAAALAELAAATFPLACPPHMDEADIEAHIATHLGAEHFAAYLADPSRYRVLVAETAAGLVGYTLLVLPLSVAEAPEADDVAAVVTQRPVAELSKCYLLPAFQGTGLAGVLVRETTTTAAGVVVEDRPLSAVWLGTNRSNRRAQRSYARNGFTVVGTRRYRVGQSLEEDVVMTMPLDVPQTTAVDAVAR</sequence>
<feature type="binding site" evidence="15">
    <location>
        <position position="112"/>
    </location>
    <ligand>
        <name>S-adenosyl-L-methionine</name>
        <dbReference type="ChEBI" id="CHEBI:59789"/>
    </ligand>
</feature>
<keyword evidence="9 15" id="KW-0808">Transferase</keyword>
<evidence type="ECO:0000256" key="12">
    <source>
        <dbReference type="ARBA" id="ARBA00029736"/>
    </source>
</evidence>
<dbReference type="NCBIfam" id="TIGR00088">
    <property type="entry name" value="trmD"/>
    <property type="match status" value="1"/>
</dbReference>
<comment type="subcellular location">
    <subcellularLocation>
        <location evidence="2 15">Cytoplasm</location>
    </subcellularLocation>
</comment>
<evidence type="ECO:0000313" key="17">
    <source>
        <dbReference type="EMBL" id="MPV38213.1"/>
    </source>
</evidence>
<comment type="similarity">
    <text evidence="3 15">Belongs to the RNA methyltransferase TrmD family.</text>
</comment>
<comment type="subunit">
    <text evidence="4 15">Homodimer.</text>
</comment>
<feature type="domain" description="N-acetyltransferase" evidence="16">
    <location>
        <begin position="264"/>
        <end position="449"/>
    </location>
</feature>
<dbReference type="EMBL" id="WHPC01000068">
    <property type="protein sequence ID" value="MPV38213.1"/>
    <property type="molecule type" value="Genomic_DNA"/>
</dbReference>
<dbReference type="PANTHER" id="PTHR46417">
    <property type="entry name" value="TRNA (GUANINE-N(1)-)-METHYLTRANSFERASE"/>
    <property type="match status" value="1"/>
</dbReference>
<evidence type="ECO:0000256" key="15">
    <source>
        <dbReference type="HAMAP-Rule" id="MF_00605"/>
    </source>
</evidence>
<evidence type="ECO:0000256" key="7">
    <source>
        <dbReference type="ARBA" id="ARBA00022490"/>
    </source>
</evidence>
<dbReference type="InterPro" id="IPR016009">
    <property type="entry name" value="tRNA_MeTrfase_TRMD/TRM10"/>
</dbReference>
<evidence type="ECO:0000256" key="10">
    <source>
        <dbReference type="ARBA" id="ARBA00022691"/>
    </source>
</evidence>
<dbReference type="InterPro" id="IPR000182">
    <property type="entry name" value="GNAT_dom"/>
</dbReference>
<evidence type="ECO:0000256" key="6">
    <source>
        <dbReference type="ARBA" id="ARBA00014679"/>
    </source>
</evidence>
<keyword evidence="8 15" id="KW-0489">Methyltransferase</keyword>
<proteinExistence type="inferred from homology"/>
<keyword evidence="11 15" id="KW-0819">tRNA processing</keyword>
<dbReference type="Gene3D" id="3.40.1280.10">
    <property type="match status" value="1"/>
</dbReference>
<comment type="catalytic activity">
    <reaction evidence="14 15">
        <text>guanosine(37) in tRNA + S-adenosyl-L-methionine = N(1)-methylguanosine(37) in tRNA + S-adenosyl-L-homocysteine + H(+)</text>
        <dbReference type="Rhea" id="RHEA:36899"/>
        <dbReference type="Rhea" id="RHEA-COMP:10145"/>
        <dbReference type="Rhea" id="RHEA-COMP:10147"/>
        <dbReference type="ChEBI" id="CHEBI:15378"/>
        <dbReference type="ChEBI" id="CHEBI:57856"/>
        <dbReference type="ChEBI" id="CHEBI:59789"/>
        <dbReference type="ChEBI" id="CHEBI:73542"/>
        <dbReference type="ChEBI" id="CHEBI:74269"/>
        <dbReference type="EC" id="2.1.1.228"/>
    </reaction>
</comment>
<evidence type="ECO:0000256" key="3">
    <source>
        <dbReference type="ARBA" id="ARBA00007630"/>
    </source>
</evidence>
<comment type="function">
    <text evidence="1 15">Specifically methylates guanosine-37 in various tRNAs.</text>
</comment>
<dbReference type="GO" id="GO:0052906">
    <property type="term" value="F:tRNA (guanine(37)-N1)-methyltransferase activity"/>
    <property type="evidence" value="ECO:0007669"/>
    <property type="project" value="UniProtKB-UniRule"/>
</dbReference>
<evidence type="ECO:0000256" key="9">
    <source>
        <dbReference type="ARBA" id="ARBA00022679"/>
    </source>
</evidence>
<dbReference type="PANTHER" id="PTHR46417:SF1">
    <property type="entry name" value="TRNA (GUANINE-N(1)-)-METHYLTRANSFERASE"/>
    <property type="match status" value="1"/>
</dbReference>
<dbReference type="InterPro" id="IPR029026">
    <property type="entry name" value="tRNA_m1G_MTases_N"/>
</dbReference>
<dbReference type="FunFam" id="1.10.1270.20:FF:000002">
    <property type="entry name" value="tRNA (guanine-N(1)-)-methyltransferase"/>
    <property type="match status" value="1"/>
</dbReference>
<evidence type="ECO:0000256" key="8">
    <source>
        <dbReference type="ARBA" id="ARBA00022603"/>
    </source>
</evidence>
<dbReference type="GO" id="GO:0016747">
    <property type="term" value="F:acyltransferase activity, transferring groups other than amino-acyl groups"/>
    <property type="evidence" value="ECO:0007669"/>
    <property type="project" value="InterPro"/>
</dbReference>
<evidence type="ECO:0000256" key="14">
    <source>
        <dbReference type="ARBA" id="ARBA00047783"/>
    </source>
</evidence>
<dbReference type="InterPro" id="IPR029028">
    <property type="entry name" value="Alpha/beta_knot_MTases"/>
</dbReference>
<evidence type="ECO:0000256" key="4">
    <source>
        <dbReference type="ARBA" id="ARBA00011738"/>
    </source>
</evidence>
<keyword evidence="10 15" id="KW-0949">S-adenosyl-L-methionine</keyword>
<comment type="caution">
    <text evidence="17">The sequence shown here is derived from an EMBL/GenBank/DDBJ whole genome shotgun (WGS) entry which is preliminary data.</text>
</comment>
<dbReference type="HAMAP" id="MF_00605">
    <property type="entry name" value="TrmD"/>
    <property type="match status" value="1"/>
</dbReference>
<keyword evidence="7 15" id="KW-0963">Cytoplasm</keyword>
<dbReference type="Pfam" id="PF00583">
    <property type="entry name" value="Acetyltransf_1"/>
    <property type="match status" value="1"/>
</dbReference>
<dbReference type="Proteomes" id="UP000437709">
    <property type="component" value="Unassembled WGS sequence"/>
</dbReference>
<dbReference type="CDD" id="cd18080">
    <property type="entry name" value="TrmD-like"/>
    <property type="match status" value="1"/>
</dbReference>
<evidence type="ECO:0000313" key="18">
    <source>
        <dbReference type="Proteomes" id="UP000437709"/>
    </source>
</evidence>
<dbReference type="Pfam" id="PF01746">
    <property type="entry name" value="tRNA_m1G_MT"/>
    <property type="match status" value="1"/>
</dbReference>
<dbReference type="Gene3D" id="1.10.1270.20">
    <property type="entry name" value="tRNA(m1g37)methyltransferase, domain 2"/>
    <property type="match status" value="1"/>
</dbReference>